<dbReference type="PROSITE" id="PS50885">
    <property type="entry name" value="HAMP"/>
    <property type="match status" value="1"/>
</dbReference>
<dbReference type="Pfam" id="PF07228">
    <property type="entry name" value="SpoIIE"/>
    <property type="match status" value="1"/>
</dbReference>
<dbReference type="SMART" id="SM00331">
    <property type="entry name" value="PP2C_SIG"/>
    <property type="match status" value="1"/>
</dbReference>
<dbReference type="CDD" id="cd12913">
    <property type="entry name" value="PDC1_MCP_like"/>
    <property type="match status" value="1"/>
</dbReference>
<dbReference type="InterPro" id="IPR036457">
    <property type="entry name" value="PPM-type-like_dom_sf"/>
</dbReference>
<dbReference type="Gene3D" id="6.10.340.10">
    <property type="match status" value="1"/>
</dbReference>
<feature type="transmembrane region" description="Helical" evidence="2">
    <location>
        <begin position="311"/>
        <end position="332"/>
    </location>
</feature>
<keyword evidence="2" id="KW-0472">Membrane</keyword>
<dbReference type="Gene3D" id="3.30.450.20">
    <property type="entry name" value="PAS domain"/>
    <property type="match status" value="2"/>
</dbReference>
<dbReference type="InterPro" id="IPR001932">
    <property type="entry name" value="PPM-type_phosphatase-like_dom"/>
</dbReference>
<dbReference type="SUPFAM" id="SSF158472">
    <property type="entry name" value="HAMP domain-like"/>
    <property type="match status" value="1"/>
</dbReference>
<dbReference type="CDD" id="cd12912">
    <property type="entry name" value="PDC2_MCP_like"/>
    <property type="match status" value="1"/>
</dbReference>
<keyword evidence="2" id="KW-0812">Transmembrane</keyword>
<evidence type="ECO:0000313" key="4">
    <source>
        <dbReference type="EMBL" id="SPS05653.1"/>
    </source>
</evidence>
<keyword evidence="2" id="KW-1133">Transmembrane helix</keyword>
<dbReference type="Gene3D" id="3.60.40.10">
    <property type="entry name" value="PPM-type phosphatase domain"/>
    <property type="match status" value="1"/>
</dbReference>
<dbReference type="AlphaFoldDB" id="A0A2X0QTZ5"/>
<dbReference type="Pfam" id="PF00672">
    <property type="entry name" value="HAMP"/>
    <property type="match status" value="1"/>
</dbReference>
<organism evidence="4">
    <name type="scientific">Candidatus Nitrotoga fabula</name>
    <dbReference type="NCBI Taxonomy" id="2182327"/>
    <lineage>
        <taxon>Bacteria</taxon>
        <taxon>Pseudomonadati</taxon>
        <taxon>Pseudomonadota</taxon>
        <taxon>Betaproteobacteria</taxon>
        <taxon>Nitrosomonadales</taxon>
        <taxon>Gallionellaceae</taxon>
        <taxon>Candidatus Nitrotoga</taxon>
    </lineage>
</organism>
<reference evidence="4" key="1">
    <citation type="submission" date="2018-05" db="EMBL/GenBank/DDBJ databases">
        <authorList>
            <person name="Lanie J.A."/>
            <person name="Ng W.-L."/>
            <person name="Kazmierczak K.M."/>
            <person name="Andrzejewski T.M."/>
            <person name="Davidsen T.M."/>
            <person name="Wayne K.J."/>
            <person name="Tettelin H."/>
            <person name="Glass J.I."/>
            <person name="Rusch D."/>
            <person name="Podicherti R."/>
            <person name="Tsui H.-C.T."/>
            <person name="Winkler M.E."/>
        </authorList>
    </citation>
    <scope>NUCLEOTIDE SEQUENCE</scope>
    <source>
        <strain evidence="4">KNB</strain>
    </source>
</reference>
<dbReference type="CDD" id="cd06225">
    <property type="entry name" value="HAMP"/>
    <property type="match status" value="1"/>
</dbReference>
<dbReference type="PANTHER" id="PTHR43156:SF2">
    <property type="entry name" value="STAGE II SPORULATION PROTEIN E"/>
    <property type="match status" value="1"/>
</dbReference>
<proteinExistence type="predicted"/>
<feature type="transmembrane region" description="Helical" evidence="2">
    <location>
        <begin position="7"/>
        <end position="32"/>
    </location>
</feature>
<accession>A0A2X0QTZ5</accession>
<keyword evidence="1" id="KW-0378">Hydrolase</keyword>
<dbReference type="InterPro" id="IPR003660">
    <property type="entry name" value="HAMP_dom"/>
</dbReference>
<evidence type="ECO:0000256" key="2">
    <source>
        <dbReference type="SAM" id="Phobius"/>
    </source>
</evidence>
<dbReference type="SUPFAM" id="SSF81606">
    <property type="entry name" value="PP2C-like"/>
    <property type="match status" value="1"/>
</dbReference>
<dbReference type="SMART" id="SM00304">
    <property type="entry name" value="HAMP"/>
    <property type="match status" value="1"/>
</dbReference>
<evidence type="ECO:0000259" key="3">
    <source>
        <dbReference type="PROSITE" id="PS50885"/>
    </source>
</evidence>
<dbReference type="GO" id="GO:0016791">
    <property type="term" value="F:phosphatase activity"/>
    <property type="evidence" value="ECO:0007669"/>
    <property type="project" value="TreeGrafter"/>
</dbReference>
<dbReference type="EMBL" id="LS423452">
    <property type="protein sequence ID" value="SPS05653.1"/>
    <property type="molecule type" value="Genomic_DNA"/>
</dbReference>
<gene>
    <name evidence="4" type="ORF">NITFAB_1243</name>
</gene>
<dbReference type="Pfam" id="PF22673">
    <property type="entry name" value="MCP-like_PDC_1"/>
    <property type="match status" value="1"/>
</dbReference>
<dbReference type="InterPro" id="IPR052016">
    <property type="entry name" value="Bact_Sigma-Reg"/>
</dbReference>
<feature type="domain" description="HAMP" evidence="3">
    <location>
        <begin position="333"/>
        <end position="386"/>
    </location>
</feature>
<sequence length="645" mass="72013">MPFKNSIVVKFVLVISLFNAVIFVLTLGYNYYQSRVILQHELESNSRNLAMSLVHRVETELAAVAKVTEGIARSLETSPHNEQELLTLIRSSIEQNPEISGAGVAFEPYAFNAASHLYAPYFYRENGKISFRRLEKAYLDFPYPYWDWYQIPRELGKLEWSEPYFDEGAGNILKSTCSVPFYKDTASGKQLKGIVISDVSLDSLTQLVSSIKILKTGYAALLSRNGMILAHPMKDAIMNETFFSIAEGRNDPSLRELGKKMVRGETGFIHYQSLVGFSSWMYYTPIPSTGWTLAVVFPEEELLENVRKLSMTMMMMGFTGILLLTLAVIYIARTIIKPLRLLTGATDEIAAGNFDVELPATQSKDEVGELAHNFQVMRESLKDYIKNLTETTATKERIQSELKVATNIQASLLPRIFPPFPDHPEFDIYASMVPAKEVGGDFYDFFFIDKNHLCFLIADVSDKGVPAALYMMVAKTLLKTEGQRLGDPDKILSSVNNILALDNENCMFTTVFCAILDITTGDVRYANAGHNPPLMIDSHGVRYLTPKSGLMLGALSGTVFVTERLTLEPEATLFLYTDGVTEAKNPEDALYGEERMLKALQGAPRDDLAKMIHFISSDVAQHANGAPQSDDITMLAIKMAKKRTA</sequence>
<dbReference type="PANTHER" id="PTHR43156">
    <property type="entry name" value="STAGE II SPORULATION PROTEIN E-RELATED"/>
    <property type="match status" value="1"/>
</dbReference>
<name>A0A2X0QTZ5_9PROT</name>
<dbReference type="GO" id="GO:0016020">
    <property type="term" value="C:membrane"/>
    <property type="evidence" value="ECO:0007669"/>
    <property type="project" value="InterPro"/>
</dbReference>
<protein>
    <submittedName>
        <fullName evidence="4">HAMP domain-containing protein,cache domain-containing protein</fullName>
    </submittedName>
</protein>
<evidence type="ECO:0000256" key="1">
    <source>
        <dbReference type="ARBA" id="ARBA00022801"/>
    </source>
</evidence>
<dbReference type="GO" id="GO:0007165">
    <property type="term" value="P:signal transduction"/>
    <property type="evidence" value="ECO:0007669"/>
    <property type="project" value="InterPro"/>
</dbReference>